<gene>
    <name evidence="8" type="ORF">EHT25_32435</name>
</gene>
<dbReference type="Proteomes" id="UP000271925">
    <property type="component" value="Unassembled WGS sequence"/>
</dbReference>
<keyword evidence="3 6" id="KW-0808">Transferase</keyword>
<evidence type="ECO:0000256" key="1">
    <source>
        <dbReference type="ARBA" id="ARBA00007487"/>
    </source>
</evidence>
<comment type="caution">
    <text evidence="8">The sequence shown here is derived from an EMBL/GenBank/DDBJ whole genome shotgun (WGS) entry which is preliminary data.</text>
</comment>
<dbReference type="InterPro" id="IPR016030">
    <property type="entry name" value="CblAdoTrfase-like"/>
</dbReference>
<evidence type="ECO:0000256" key="5">
    <source>
        <dbReference type="ARBA" id="ARBA00022840"/>
    </source>
</evidence>
<proteinExistence type="inferred from homology"/>
<dbReference type="AlphaFoldDB" id="A0A3P1B9Q0"/>
<evidence type="ECO:0000256" key="3">
    <source>
        <dbReference type="ARBA" id="ARBA00022679"/>
    </source>
</evidence>
<keyword evidence="5 6" id="KW-0067">ATP-binding</keyword>
<evidence type="ECO:0000259" key="7">
    <source>
        <dbReference type="Pfam" id="PF01923"/>
    </source>
</evidence>
<dbReference type="PANTHER" id="PTHR12213:SF0">
    <property type="entry name" value="CORRINOID ADENOSYLTRANSFERASE MMAB"/>
    <property type="match status" value="1"/>
</dbReference>
<dbReference type="GO" id="GO:0008817">
    <property type="term" value="F:corrinoid adenosyltransferase activity"/>
    <property type="evidence" value="ECO:0007669"/>
    <property type="project" value="UniProtKB-UniRule"/>
</dbReference>
<dbReference type="FunFam" id="1.20.1200.10:FF:000001">
    <property type="entry name" value="Cob(I)yrinic acid a,c-diamide adenosyltransferase"/>
    <property type="match status" value="1"/>
</dbReference>
<dbReference type="EMBL" id="RQJO01000017">
    <property type="protein sequence ID" value="RRA97754.1"/>
    <property type="molecule type" value="Genomic_DNA"/>
</dbReference>
<evidence type="ECO:0000256" key="6">
    <source>
        <dbReference type="RuleBase" id="RU366026"/>
    </source>
</evidence>
<keyword evidence="4 6" id="KW-0547">Nucleotide-binding</keyword>
<evidence type="ECO:0000313" key="8">
    <source>
        <dbReference type="EMBL" id="RRA97754.1"/>
    </source>
</evidence>
<dbReference type="UniPathway" id="UPA00148">
    <property type="reaction ID" value="UER00233"/>
</dbReference>
<keyword evidence="9" id="KW-1185">Reference proteome</keyword>
<comment type="subunit">
    <text evidence="2">Homotrimer.</text>
</comment>
<dbReference type="NCBIfam" id="TIGR00636">
    <property type="entry name" value="PduO_Nterm"/>
    <property type="match status" value="1"/>
</dbReference>
<keyword evidence="6" id="KW-0169">Cobalamin biosynthesis</keyword>
<comment type="catalytic activity">
    <reaction evidence="6">
        <text>2 cob(II)alamin + reduced [electron-transfer flavoprotein] + 2 ATP = 2 adenosylcob(III)alamin + 2 triphosphate + oxidized [electron-transfer flavoprotein] + 3 H(+)</text>
        <dbReference type="Rhea" id="RHEA:28671"/>
        <dbReference type="Rhea" id="RHEA-COMP:10685"/>
        <dbReference type="Rhea" id="RHEA-COMP:10686"/>
        <dbReference type="ChEBI" id="CHEBI:15378"/>
        <dbReference type="ChEBI" id="CHEBI:16304"/>
        <dbReference type="ChEBI" id="CHEBI:18036"/>
        <dbReference type="ChEBI" id="CHEBI:18408"/>
        <dbReference type="ChEBI" id="CHEBI:30616"/>
        <dbReference type="ChEBI" id="CHEBI:57692"/>
        <dbReference type="ChEBI" id="CHEBI:58307"/>
        <dbReference type="EC" id="2.5.1.17"/>
    </reaction>
</comment>
<protein>
    <recommendedName>
        <fullName evidence="6">Corrinoid adenosyltransferase</fullName>
        <ecNumber evidence="6">2.5.1.17</ecNumber>
    </recommendedName>
    <alternativeName>
        <fullName evidence="6">Cob(II)alamin adenosyltransferase</fullName>
    </alternativeName>
    <alternativeName>
        <fullName evidence="6">Cob(II)yrinic acid a,c-diamide adenosyltransferase</fullName>
    </alternativeName>
    <alternativeName>
        <fullName evidence="6">Cobinamide/cobalamin adenosyltransferase</fullName>
    </alternativeName>
</protein>
<comment type="pathway">
    <text evidence="6">Cofactor biosynthesis; adenosylcobalamin biosynthesis; adenosylcobalamin from cob(II)yrinate a,c-diamide: step 2/7.</text>
</comment>
<name>A0A3P1B9Q0_9BACT</name>
<dbReference type="RefSeq" id="WP_124879619.1">
    <property type="nucleotide sequence ID" value="NZ_RQJO01000017.1"/>
</dbReference>
<dbReference type="Gene3D" id="1.20.1200.10">
    <property type="entry name" value="Cobalamin adenosyltransferase-like"/>
    <property type="match status" value="1"/>
</dbReference>
<dbReference type="InterPro" id="IPR029499">
    <property type="entry name" value="PduO-typ"/>
</dbReference>
<dbReference type="SUPFAM" id="SSF89028">
    <property type="entry name" value="Cobalamin adenosyltransferase-like"/>
    <property type="match status" value="1"/>
</dbReference>
<dbReference type="EC" id="2.5.1.17" evidence="6"/>
<sequence>MKIYTKTGDQGQTSLIGGRRVSKAHHRIGAYGTVDELNSYIGLVRDQPVNENRKDLIKEIQDRLFTVGAELATDPEKTVKKPLPAIRDADITVLEKAMDEMDTGLPALRAFVLPGGHQSVSFCHLARTVCRRAERLVIALNDVEPVDPLVIQYLNRLSDYLFVLSRKMTQELGAEEITWKPRV</sequence>
<dbReference type="GO" id="GO:0009236">
    <property type="term" value="P:cobalamin biosynthetic process"/>
    <property type="evidence" value="ECO:0007669"/>
    <property type="project" value="UniProtKB-UniRule"/>
</dbReference>
<feature type="domain" description="Cobalamin adenosyltransferase-like" evidence="7">
    <location>
        <begin position="3"/>
        <end position="167"/>
    </location>
</feature>
<dbReference type="InterPro" id="IPR036451">
    <property type="entry name" value="CblAdoTrfase-like_sf"/>
</dbReference>
<dbReference type="Pfam" id="PF01923">
    <property type="entry name" value="Cob_adeno_trans"/>
    <property type="match status" value="1"/>
</dbReference>
<reference evidence="8 9" key="1">
    <citation type="submission" date="2018-11" db="EMBL/GenBank/DDBJ databases">
        <authorList>
            <person name="Zhou Z."/>
            <person name="Wang G."/>
        </authorList>
    </citation>
    <scope>NUCLEOTIDE SEQUENCE [LARGE SCALE GENOMIC DNA]</scope>
    <source>
        <strain evidence="8 9">KCTC52004</strain>
    </source>
</reference>
<comment type="similarity">
    <text evidence="1 6">Belongs to the Cob(I)alamin adenosyltransferase family.</text>
</comment>
<evidence type="ECO:0000313" key="9">
    <source>
        <dbReference type="Proteomes" id="UP000271925"/>
    </source>
</evidence>
<dbReference type="OrthoDB" id="9778896at2"/>
<dbReference type="GO" id="GO:0005524">
    <property type="term" value="F:ATP binding"/>
    <property type="evidence" value="ECO:0007669"/>
    <property type="project" value="UniProtKB-UniRule"/>
</dbReference>
<evidence type="ECO:0000256" key="2">
    <source>
        <dbReference type="ARBA" id="ARBA00011233"/>
    </source>
</evidence>
<comment type="catalytic activity">
    <reaction evidence="6">
        <text>2 cob(II)yrinate a,c diamide + reduced [electron-transfer flavoprotein] + 2 ATP = 2 adenosylcob(III)yrinate a,c-diamide + 2 triphosphate + oxidized [electron-transfer flavoprotein] + 3 H(+)</text>
        <dbReference type="Rhea" id="RHEA:11528"/>
        <dbReference type="Rhea" id="RHEA-COMP:10685"/>
        <dbReference type="Rhea" id="RHEA-COMP:10686"/>
        <dbReference type="ChEBI" id="CHEBI:15378"/>
        <dbReference type="ChEBI" id="CHEBI:18036"/>
        <dbReference type="ChEBI" id="CHEBI:30616"/>
        <dbReference type="ChEBI" id="CHEBI:57692"/>
        <dbReference type="ChEBI" id="CHEBI:58307"/>
        <dbReference type="ChEBI" id="CHEBI:58503"/>
        <dbReference type="ChEBI" id="CHEBI:58537"/>
        <dbReference type="EC" id="2.5.1.17"/>
    </reaction>
</comment>
<organism evidence="8 9">
    <name type="scientific">Larkinella rosea</name>
    <dbReference type="NCBI Taxonomy" id="2025312"/>
    <lineage>
        <taxon>Bacteria</taxon>
        <taxon>Pseudomonadati</taxon>
        <taxon>Bacteroidota</taxon>
        <taxon>Cytophagia</taxon>
        <taxon>Cytophagales</taxon>
        <taxon>Spirosomataceae</taxon>
        <taxon>Larkinella</taxon>
    </lineage>
</organism>
<evidence type="ECO:0000256" key="4">
    <source>
        <dbReference type="ARBA" id="ARBA00022741"/>
    </source>
</evidence>
<accession>A0A3P1B9Q0</accession>
<dbReference type="PANTHER" id="PTHR12213">
    <property type="entry name" value="CORRINOID ADENOSYLTRANSFERASE"/>
    <property type="match status" value="1"/>
</dbReference>